<dbReference type="Proteomes" id="UP000188243">
    <property type="component" value="Chromosome"/>
</dbReference>
<dbReference type="GO" id="GO:0005886">
    <property type="term" value="C:plasma membrane"/>
    <property type="evidence" value="ECO:0007669"/>
    <property type="project" value="UniProtKB-SubCell"/>
</dbReference>
<evidence type="ECO:0000256" key="7">
    <source>
        <dbReference type="ARBA" id="ARBA00022927"/>
    </source>
</evidence>
<dbReference type="InterPro" id="IPR038072">
    <property type="entry name" value="GspK_central_sf"/>
</dbReference>
<evidence type="ECO:0000313" key="12">
    <source>
        <dbReference type="EMBL" id="AQP99416.1"/>
    </source>
</evidence>
<dbReference type="GO" id="GO:0009306">
    <property type="term" value="P:protein secretion"/>
    <property type="evidence" value="ECO:0007669"/>
    <property type="project" value="InterPro"/>
</dbReference>
<feature type="transmembrane region" description="Helical" evidence="10">
    <location>
        <begin position="7"/>
        <end position="27"/>
    </location>
</feature>
<reference evidence="12 13" key="1">
    <citation type="submission" date="2017-02" db="EMBL/GenBank/DDBJ databases">
        <title>Complete genome sequence of the cold-active Pseudoalteromonas aliena strain EH1 isolated from Arctic seawater.</title>
        <authorList>
            <person name="Kim E."/>
            <person name="Heo E."/>
            <person name="Kim H."/>
            <person name="Kim D."/>
        </authorList>
    </citation>
    <scope>NUCLEOTIDE SEQUENCE [LARGE SCALE GENOMIC DNA]</scope>
    <source>
        <strain evidence="12 13">EH1</strain>
    </source>
</reference>
<dbReference type="RefSeq" id="WP_077536102.1">
    <property type="nucleotide sequence ID" value="NZ_CP019628.1"/>
</dbReference>
<sequence length="298" mass="34386">MSIQRGIALIQVLIISFILSILGLYIMQSSRDQIKTTYSIKNAMDLRVEIETAEAKVINALLSEFKFQRKNSLNSIVSQWNFHNTPFDIGNVRVQIQDLNGLISLNTTDKQLLYDLLIKFNIEDADKNEFIDSLADWKDDDDLRHLSGAERNYYETLNKMGPRNGYLQSIAEVNYIRKSEVLNKSQWNKYFTIEHTSGFNPSRSPEMILKAFVKDDTKVAKLIELRDNAQLDENSFYSIVAEDSSEFISFLSGNTFYVKLVAEAEKQKITKKMTIKLRSRSITRPVVITNVMWNINEN</sequence>
<dbReference type="STRING" id="247523.B0W48_06130"/>
<evidence type="ECO:0000313" key="13">
    <source>
        <dbReference type="Proteomes" id="UP000188243"/>
    </source>
</evidence>
<evidence type="ECO:0000256" key="4">
    <source>
        <dbReference type="ARBA" id="ARBA00022475"/>
    </source>
</evidence>
<dbReference type="AlphaFoldDB" id="A0A1Q2GWE4"/>
<proteinExistence type="inferred from homology"/>
<dbReference type="PANTHER" id="PTHR38831:SF1">
    <property type="entry name" value="TYPE II SECRETION SYSTEM PROTEIN K-RELATED"/>
    <property type="match status" value="1"/>
</dbReference>
<dbReference type="InterPro" id="IPR049031">
    <property type="entry name" value="T2SSK_SAM-like_1st"/>
</dbReference>
<keyword evidence="5" id="KW-0997">Cell inner membrane</keyword>
<evidence type="ECO:0000256" key="6">
    <source>
        <dbReference type="ARBA" id="ARBA00022692"/>
    </source>
</evidence>
<dbReference type="Gene3D" id="1.10.40.60">
    <property type="entry name" value="EpsJ-like"/>
    <property type="match status" value="1"/>
</dbReference>
<keyword evidence="8 10" id="KW-1133">Transmembrane helix</keyword>
<dbReference type="EMBL" id="CP019628">
    <property type="protein sequence ID" value="AQP99416.1"/>
    <property type="molecule type" value="Genomic_DNA"/>
</dbReference>
<keyword evidence="4" id="KW-1003">Cell membrane</keyword>
<evidence type="ECO:0000256" key="5">
    <source>
        <dbReference type="ARBA" id="ARBA00022519"/>
    </source>
</evidence>
<keyword evidence="7" id="KW-0653">Protein transport</keyword>
<dbReference type="PANTHER" id="PTHR38831">
    <property type="entry name" value="TYPE II SECRETION SYSTEM PROTEIN K"/>
    <property type="match status" value="1"/>
</dbReference>
<comment type="subcellular location">
    <subcellularLocation>
        <location evidence="1">Cell inner membrane</location>
    </subcellularLocation>
</comment>
<feature type="domain" description="T2SS protein K first SAM-like" evidence="11">
    <location>
        <begin position="105"/>
        <end position="177"/>
    </location>
</feature>
<accession>A0A1Q2GWE4</accession>
<name>A0A1Q2GWE4_9GAMM</name>
<evidence type="ECO:0000256" key="8">
    <source>
        <dbReference type="ARBA" id="ARBA00022989"/>
    </source>
</evidence>
<protein>
    <recommendedName>
        <fullName evidence="11">T2SS protein K first SAM-like domain-containing protein</fullName>
    </recommendedName>
</protein>
<organism evidence="12 13">
    <name type="scientific">Pseudoalteromonas aliena</name>
    <dbReference type="NCBI Taxonomy" id="247523"/>
    <lineage>
        <taxon>Bacteria</taxon>
        <taxon>Pseudomonadati</taxon>
        <taxon>Pseudomonadota</taxon>
        <taxon>Gammaproteobacteria</taxon>
        <taxon>Alteromonadales</taxon>
        <taxon>Pseudoalteromonadaceae</taxon>
        <taxon>Pseudoalteromonas</taxon>
    </lineage>
</organism>
<comment type="similarity">
    <text evidence="2">Belongs to the GSP K family.</text>
</comment>
<keyword evidence="6 10" id="KW-0812">Transmembrane</keyword>
<evidence type="ECO:0000256" key="1">
    <source>
        <dbReference type="ARBA" id="ARBA00004533"/>
    </source>
</evidence>
<evidence type="ECO:0000259" key="11">
    <source>
        <dbReference type="Pfam" id="PF21687"/>
    </source>
</evidence>
<dbReference type="Pfam" id="PF21687">
    <property type="entry name" value="T2SSK_1st"/>
    <property type="match status" value="1"/>
</dbReference>
<evidence type="ECO:0000256" key="9">
    <source>
        <dbReference type="ARBA" id="ARBA00023136"/>
    </source>
</evidence>
<gene>
    <name evidence="12" type="ORF">B0W48_06130</name>
</gene>
<keyword evidence="9 10" id="KW-0472">Membrane</keyword>
<evidence type="ECO:0000256" key="10">
    <source>
        <dbReference type="SAM" id="Phobius"/>
    </source>
</evidence>
<dbReference type="KEGG" id="paln:B0W48_06130"/>
<dbReference type="InterPro" id="IPR005628">
    <property type="entry name" value="GspK"/>
</dbReference>
<evidence type="ECO:0000256" key="2">
    <source>
        <dbReference type="ARBA" id="ARBA00007246"/>
    </source>
</evidence>
<dbReference type="SUPFAM" id="SSF158544">
    <property type="entry name" value="GspK insert domain-like"/>
    <property type="match status" value="1"/>
</dbReference>
<keyword evidence="3" id="KW-0813">Transport</keyword>
<evidence type="ECO:0000256" key="3">
    <source>
        <dbReference type="ARBA" id="ARBA00022448"/>
    </source>
</evidence>